<dbReference type="GO" id="GO:0004459">
    <property type="term" value="F:L-lactate dehydrogenase (NAD+) activity"/>
    <property type="evidence" value="ECO:0007669"/>
    <property type="project" value="TreeGrafter"/>
</dbReference>
<feature type="domain" description="Lactate/malate dehydrogenase C-terminal" evidence="8">
    <location>
        <begin position="146"/>
        <end position="292"/>
    </location>
</feature>
<dbReference type="Pfam" id="PF00056">
    <property type="entry name" value="Ldh_1_N"/>
    <property type="match status" value="1"/>
</dbReference>
<feature type="binding site" evidence="5">
    <location>
        <begin position="7"/>
        <end position="12"/>
    </location>
    <ligand>
        <name>NAD(+)</name>
        <dbReference type="ChEBI" id="CHEBI:57540"/>
    </ligand>
</feature>
<feature type="binding site" evidence="5">
    <location>
        <position position="32"/>
    </location>
    <ligand>
        <name>NAD(+)</name>
        <dbReference type="ChEBI" id="CHEBI:57540"/>
    </ligand>
</feature>
<dbReference type="Gene3D" id="3.90.110.10">
    <property type="entry name" value="Lactate dehydrogenase/glycoside hydrolase, family 4, C-terminal"/>
    <property type="match status" value="1"/>
</dbReference>
<evidence type="ECO:0000313" key="10">
    <source>
        <dbReference type="EMBL" id="EAK1509319.1"/>
    </source>
</evidence>
<evidence type="ECO:0000256" key="6">
    <source>
        <dbReference type="RuleBase" id="RU003369"/>
    </source>
</evidence>
<dbReference type="GO" id="GO:0006089">
    <property type="term" value="P:lactate metabolic process"/>
    <property type="evidence" value="ECO:0007669"/>
    <property type="project" value="TreeGrafter"/>
</dbReference>
<dbReference type="Gene3D" id="3.40.50.720">
    <property type="entry name" value="NAD(P)-binding Rossmann-like Domain"/>
    <property type="match status" value="1"/>
</dbReference>
<comment type="similarity">
    <text evidence="6">Belongs to the LDH/MDH superfamily.</text>
</comment>
<gene>
    <name evidence="11" type="ORF">B9Q54_00620</name>
    <name evidence="9" type="ORF">BU953_05005</name>
    <name evidence="10" type="ORF">CJD00_03375</name>
    <name evidence="12" type="ORF">DSX26_02840</name>
    <name evidence="13" type="ORF">DYU70_03035</name>
</gene>
<dbReference type="AlphaFoldDB" id="A0A1B3XB54"/>
<dbReference type="Proteomes" id="UP000411403">
    <property type="component" value="Unassembled WGS sequence"/>
</dbReference>
<dbReference type="PRINTS" id="PR00086">
    <property type="entry name" value="LLDHDRGNASE"/>
</dbReference>
<dbReference type="EMBL" id="AACSIE010000002">
    <property type="protein sequence ID" value="EAL9204138.1"/>
    <property type="molecule type" value="Genomic_DNA"/>
</dbReference>
<feature type="binding site" evidence="4">
    <location>
        <position position="87"/>
    </location>
    <ligand>
        <name>substrate</name>
    </ligand>
</feature>
<dbReference type="Proteomes" id="UP000352088">
    <property type="component" value="Unassembled WGS sequence"/>
</dbReference>
<evidence type="ECO:0000256" key="2">
    <source>
        <dbReference type="ARBA" id="ARBA00023027"/>
    </source>
</evidence>
<dbReference type="InterPro" id="IPR001236">
    <property type="entry name" value="Lactate/malate_DH_N"/>
</dbReference>
<feature type="binding site" evidence="4">
    <location>
        <position position="81"/>
    </location>
    <ligand>
        <name>substrate</name>
    </ligand>
</feature>
<evidence type="ECO:0000313" key="14">
    <source>
        <dbReference type="Proteomes" id="UP000352088"/>
    </source>
</evidence>
<dbReference type="Proteomes" id="UP000557830">
    <property type="component" value="Unassembled WGS sequence"/>
</dbReference>
<feature type="binding site" evidence="5">
    <location>
        <position position="94"/>
    </location>
    <ligand>
        <name>NAD(+)</name>
        <dbReference type="ChEBI" id="CHEBI:57540"/>
    </ligand>
</feature>
<organism evidence="13 17">
    <name type="scientific">Campylobacter coli</name>
    <dbReference type="NCBI Taxonomy" id="195"/>
    <lineage>
        <taxon>Bacteria</taxon>
        <taxon>Pseudomonadati</taxon>
        <taxon>Campylobacterota</taxon>
        <taxon>Epsilonproteobacteria</taxon>
        <taxon>Campylobacterales</taxon>
        <taxon>Campylobacteraceae</taxon>
        <taxon>Campylobacter</taxon>
    </lineage>
</organism>
<dbReference type="SUPFAM" id="SSF51735">
    <property type="entry name" value="NAD(P)-binding Rossmann-fold domains"/>
    <property type="match status" value="1"/>
</dbReference>
<evidence type="ECO:0000313" key="15">
    <source>
        <dbReference type="Proteomes" id="UP000361993"/>
    </source>
</evidence>
<name>A0A1B3XB54_CAMCO</name>
<feature type="active site" description="Proton acceptor" evidence="3">
    <location>
        <position position="174"/>
    </location>
</feature>
<dbReference type="EMBL" id="AACDUL010000004">
    <property type="protein sequence ID" value="EAK1509319.1"/>
    <property type="molecule type" value="Genomic_DNA"/>
</dbReference>
<dbReference type="EMBL" id="AACGUZ010000001">
    <property type="protein sequence ID" value="EAK5102788.1"/>
    <property type="molecule type" value="Genomic_DNA"/>
</dbReference>
<keyword evidence="1 6" id="KW-0560">Oxidoreductase</keyword>
<comment type="caution">
    <text evidence="13">The sequence shown here is derived from an EMBL/GenBank/DDBJ whole genome shotgun (WGS) entry which is preliminary data.</text>
</comment>
<dbReference type="EMBL" id="AACQHW010000002">
    <property type="protein sequence ID" value="EAL6850405.1"/>
    <property type="molecule type" value="Genomic_DNA"/>
</dbReference>
<dbReference type="InterPro" id="IPR036291">
    <property type="entry name" value="NAD(P)-bd_dom_sf"/>
</dbReference>
<evidence type="ECO:0000313" key="18">
    <source>
        <dbReference type="Proteomes" id="UP000557830"/>
    </source>
</evidence>
<dbReference type="Proteomes" id="UP000361993">
    <property type="component" value="Unassembled WGS sequence"/>
</dbReference>
<evidence type="ECO:0000259" key="8">
    <source>
        <dbReference type="Pfam" id="PF02866"/>
    </source>
</evidence>
<dbReference type="EMBL" id="AABUYW010000007">
    <property type="protein sequence ID" value="EAJ1076965.1"/>
    <property type="molecule type" value="Genomic_DNA"/>
</dbReference>
<evidence type="ECO:0000256" key="1">
    <source>
        <dbReference type="ARBA" id="ARBA00023002"/>
    </source>
</evidence>
<dbReference type="PANTHER" id="PTHR43128">
    <property type="entry name" value="L-2-HYDROXYCARBOXYLATE DEHYDROGENASE (NAD(P)(+))"/>
    <property type="match status" value="1"/>
</dbReference>
<dbReference type="InterPro" id="IPR001557">
    <property type="entry name" value="L-lactate/malate_DH"/>
</dbReference>
<dbReference type="Proteomes" id="UP000409545">
    <property type="component" value="Unassembled WGS sequence"/>
</dbReference>
<dbReference type="KEGG" id="ccof:VC76_02775"/>
<evidence type="ECO:0000313" key="17">
    <source>
        <dbReference type="Proteomes" id="UP000411403"/>
    </source>
</evidence>
<dbReference type="STRING" id="195.ATE51_03144"/>
<accession>A0A1B3XB54</accession>
<feature type="binding site" evidence="4">
    <location>
        <position position="119"/>
    </location>
    <ligand>
        <name>substrate</name>
    </ligand>
</feature>
<reference evidence="13 17" key="2">
    <citation type="submission" date="2018-08" db="EMBL/GenBank/DDBJ databases">
        <authorList>
            <consortium name="NARMS: The National Antimicrobial Resistance Monitoring System"/>
        </authorList>
    </citation>
    <scope>NUCLEOTIDE SEQUENCE [LARGE SCALE GENOMIC DNA]</scope>
    <source>
        <strain evidence="13 17">CVM N17C171</strain>
        <strain evidence="12 14">CVM N17C548</strain>
        <strain evidence="9 18">FSIS1609200</strain>
        <strain evidence="11 16">FSIS1711007</strain>
    </source>
</reference>
<evidence type="ECO:0000259" key="7">
    <source>
        <dbReference type="Pfam" id="PF00056"/>
    </source>
</evidence>
<evidence type="ECO:0000256" key="4">
    <source>
        <dbReference type="PIRSR" id="PIRSR000102-2"/>
    </source>
</evidence>
<dbReference type="OrthoDB" id="9802969at2"/>
<dbReference type="PANTHER" id="PTHR43128:SF16">
    <property type="entry name" value="L-LACTATE DEHYDROGENASE"/>
    <property type="match status" value="1"/>
</dbReference>
<keyword evidence="2 5" id="KW-0520">NAD</keyword>
<sequence>MKITIIGAGNVGSSVAYALILRELANEIVLVDINEDLLIARELELSQSIAALNLDIELTCTKDYAYTKNSDIVLFSAGFARKDGQSREELLQLNTNIMLDCAKKIKEFNPDPLFIILTNPVDFLLNTLYESGIFSSKKIVAMAGVLDNARFKYEVAKKLKARISSVDTRLIGFHNDDMVLVKSYASVKNQKLGELLSEEEFEDLENEVKTGGAKVIKHLKTSAYLAPASACVRMLESIRSGEFLPMSVILHGEFGVQNKALGTMARLGLEGVVEIMKLELSDEEKDKVKKSLIKYQYIKEDK</sequence>
<evidence type="ECO:0000256" key="3">
    <source>
        <dbReference type="PIRSR" id="PIRSR000102-1"/>
    </source>
</evidence>
<dbReference type="InterPro" id="IPR015955">
    <property type="entry name" value="Lactate_DH/Glyco_Ohase_4_C"/>
</dbReference>
<dbReference type="GeneID" id="66544462"/>
<dbReference type="Pfam" id="PF02866">
    <property type="entry name" value="Ldh_1_C"/>
    <property type="match status" value="1"/>
</dbReference>
<evidence type="ECO:0000313" key="16">
    <source>
        <dbReference type="Proteomes" id="UP000409545"/>
    </source>
</evidence>
<feature type="binding site" evidence="4">
    <location>
        <position position="150"/>
    </location>
    <ligand>
        <name>substrate</name>
    </ligand>
</feature>
<evidence type="ECO:0000313" key="13">
    <source>
        <dbReference type="EMBL" id="EAL9204138.1"/>
    </source>
</evidence>
<evidence type="ECO:0000313" key="9">
    <source>
        <dbReference type="EMBL" id="EAJ1076965.1"/>
    </source>
</evidence>
<protein>
    <submittedName>
        <fullName evidence="13">Malate dehydrogenase</fullName>
    </submittedName>
</protein>
<feature type="domain" description="Lactate/malate dehydrogenase N-terminal" evidence="7">
    <location>
        <begin position="1"/>
        <end position="140"/>
    </location>
</feature>
<proteinExistence type="inferred from homology"/>
<dbReference type="PIRSF" id="PIRSF000102">
    <property type="entry name" value="Lac_mal_DH"/>
    <property type="match status" value="1"/>
</dbReference>
<dbReference type="InterPro" id="IPR022383">
    <property type="entry name" value="Lactate/malate_DH_C"/>
</dbReference>
<dbReference type="RefSeq" id="WP_002776081.1">
    <property type="nucleotide sequence ID" value="NZ_AANHVQ020000007.1"/>
</dbReference>
<reference evidence="10 15" key="1">
    <citation type="submission" date="2018-05" db="EMBL/GenBank/DDBJ databases">
        <authorList>
            <consortium name="GenomeTrakr network: Whole genome sequencing for foodborne pathogen traceback"/>
        </authorList>
    </citation>
    <scope>NUCLEOTIDE SEQUENCE [LARGE SCALE GENOMIC DNA]</scope>
    <source>
        <strain evidence="10 15">NC_C6016</strain>
    </source>
</reference>
<evidence type="ECO:0000313" key="11">
    <source>
        <dbReference type="EMBL" id="EAK5102788.1"/>
    </source>
</evidence>
<evidence type="ECO:0000256" key="5">
    <source>
        <dbReference type="PIRSR" id="PIRSR000102-3"/>
    </source>
</evidence>
<evidence type="ECO:0000313" key="12">
    <source>
        <dbReference type="EMBL" id="EAL6850405.1"/>
    </source>
</evidence>
<dbReference type="SUPFAM" id="SSF56327">
    <property type="entry name" value="LDH C-terminal domain-like"/>
    <property type="match status" value="1"/>
</dbReference>